<proteinExistence type="predicted"/>
<keyword evidence="1" id="KW-0663">Pyridoxal phosphate</keyword>
<dbReference type="RefSeq" id="WP_008597823.1">
    <property type="nucleotide sequence ID" value="NZ_AMRM01000017.1"/>
</dbReference>
<dbReference type="InterPro" id="IPR015424">
    <property type="entry name" value="PyrdxlP-dep_Trfase"/>
</dbReference>
<dbReference type="PATRIC" id="fig|391937.3.peg.3054"/>
<dbReference type="SUPFAM" id="SSF53383">
    <property type="entry name" value="PLP-dependent transferases"/>
    <property type="match status" value="1"/>
</dbReference>
<keyword evidence="3" id="KW-0808">Transferase</keyword>
<dbReference type="AlphaFoldDB" id="K2ML61"/>
<dbReference type="PANTHER" id="PTHR43586:SF24">
    <property type="entry name" value="BLR4730 PROTEIN"/>
    <property type="match status" value="1"/>
</dbReference>
<sequence length="408" mass="44297">MALDTEQLRAETPGCRPEMVHFNNAGASLMPRPVIEAVERHWAEEIMSGGYEAAEGAAGRLQAAYDATARLVGGAPDEIAFFDNATRAWQAAFYAVGWEPGDRLITGQSEYNSNMIAFRHAETHLGIEVVLAPDTRDGIVDVAALERLMTDRTRLIAISHMPTNDGLINPAREIGAVARRRGVPFLLDACQSVGQMPIDAGALGCTMLSATGRKYIRGPRGTGFLWVDGAALDALRPHVLDIQSAQWTEVDRFELAAGARRFELWERNVAAQLGLGAACRYALDIGLENIWTHVSGLAMQMRSMLAGLPGITVQDRGIEQSGIVTFFHETVPAEALVRQLRERFGINTSVSNTQLTRRSLREQGVTALVRASVHAYNTADEVRRLGEALAVLTAGKQGKKELNAGQNA</sequence>
<keyword evidence="3" id="KW-0032">Aminotransferase</keyword>
<feature type="domain" description="Aminotransferase class V" evidence="2">
    <location>
        <begin position="21"/>
        <end position="385"/>
    </location>
</feature>
<dbReference type="Gene3D" id="3.40.640.10">
    <property type="entry name" value="Type I PLP-dependent aspartate aminotransferase-like (Major domain)"/>
    <property type="match status" value="1"/>
</dbReference>
<dbReference type="InterPro" id="IPR015421">
    <property type="entry name" value="PyrdxlP-dep_Trfase_major"/>
</dbReference>
<evidence type="ECO:0000313" key="3">
    <source>
        <dbReference type="EMBL" id="EKF17972.1"/>
    </source>
</evidence>
<evidence type="ECO:0000313" key="4">
    <source>
        <dbReference type="Proteomes" id="UP000006786"/>
    </source>
</evidence>
<accession>K2ML61</accession>
<dbReference type="Proteomes" id="UP000006786">
    <property type="component" value="Unassembled WGS sequence"/>
</dbReference>
<reference evidence="3 4" key="1">
    <citation type="journal article" date="2012" name="J. Bacteriol.">
        <title>Genome Sequence of Nitratireductor pacificus Type Strain pht-3B.</title>
        <authorList>
            <person name="Lai Q."/>
            <person name="Li G."/>
            <person name="Shao Z."/>
        </authorList>
    </citation>
    <scope>NUCLEOTIDE SEQUENCE [LARGE SCALE GENOMIC DNA]</scope>
    <source>
        <strain evidence="4">pht-3B</strain>
    </source>
</reference>
<dbReference type="eggNOG" id="COG0520">
    <property type="taxonomic scope" value="Bacteria"/>
</dbReference>
<dbReference type="Pfam" id="PF00266">
    <property type="entry name" value="Aminotran_5"/>
    <property type="match status" value="1"/>
</dbReference>
<dbReference type="OrthoDB" id="9804366at2"/>
<dbReference type="EMBL" id="AMRM01000017">
    <property type="protein sequence ID" value="EKF17972.1"/>
    <property type="molecule type" value="Genomic_DNA"/>
</dbReference>
<dbReference type="PANTHER" id="PTHR43586">
    <property type="entry name" value="CYSTEINE DESULFURASE"/>
    <property type="match status" value="1"/>
</dbReference>
<evidence type="ECO:0000259" key="2">
    <source>
        <dbReference type="Pfam" id="PF00266"/>
    </source>
</evidence>
<keyword evidence="4" id="KW-1185">Reference proteome</keyword>
<dbReference type="STRING" id="391937.NA2_14862"/>
<dbReference type="GO" id="GO:0008483">
    <property type="term" value="F:transaminase activity"/>
    <property type="evidence" value="ECO:0007669"/>
    <property type="project" value="UniProtKB-KW"/>
</dbReference>
<dbReference type="InterPro" id="IPR000192">
    <property type="entry name" value="Aminotrans_V_dom"/>
</dbReference>
<gene>
    <name evidence="3" type="ORF">NA2_14862</name>
</gene>
<organism evidence="3 4">
    <name type="scientific">Nitratireductor pacificus pht-3B</name>
    <dbReference type="NCBI Taxonomy" id="391937"/>
    <lineage>
        <taxon>Bacteria</taxon>
        <taxon>Pseudomonadati</taxon>
        <taxon>Pseudomonadota</taxon>
        <taxon>Alphaproteobacteria</taxon>
        <taxon>Hyphomicrobiales</taxon>
        <taxon>Phyllobacteriaceae</taxon>
        <taxon>Nitratireductor</taxon>
    </lineage>
</organism>
<protein>
    <submittedName>
        <fullName evidence="3">Class-V aminotransferase</fullName>
    </submittedName>
</protein>
<comment type="caution">
    <text evidence="3">The sequence shown here is derived from an EMBL/GenBank/DDBJ whole genome shotgun (WGS) entry which is preliminary data.</text>
</comment>
<evidence type="ECO:0000256" key="1">
    <source>
        <dbReference type="ARBA" id="ARBA00022898"/>
    </source>
</evidence>
<name>K2ML61_9HYPH</name>
<dbReference type="InterPro" id="IPR015422">
    <property type="entry name" value="PyrdxlP-dep_Trfase_small"/>
</dbReference>
<dbReference type="Gene3D" id="3.90.1150.10">
    <property type="entry name" value="Aspartate Aminotransferase, domain 1"/>
    <property type="match status" value="1"/>
</dbReference>